<comment type="subcellular location">
    <subcellularLocation>
        <location evidence="1">Nucleus</location>
        <location evidence="1">Nucleolus</location>
    </subcellularLocation>
</comment>
<dbReference type="VEuPathDB" id="VectorBase:SSCA009927"/>
<reference evidence="10" key="4">
    <citation type="submission" date="2022-06" db="UniProtKB">
        <authorList>
            <consortium name="EnsemblMetazoa"/>
        </authorList>
    </citation>
    <scope>IDENTIFICATION</scope>
</reference>
<dbReference type="GO" id="GO:0032040">
    <property type="term" value="C:small-subunit processome"/>
    <property type="evidence" value="ECO:0007669"/>
    <property type="project" value="InterPro"/>
</dbReference>
<sequence length="626" mass="74045">MSPLRIESKKRSRIEKRKIHEAKTRNEINPFELRHNKIKHQIVGRKIAKNEFGKPLINRNRAFKKREQTLLKEYRNQHKCGKGLEDLRENEDQRISKKYRNELNQIDLSLGNKFNLTHRNRPLDDLLDERPSDDENDDLFSRNDYVDSHFRGGDFQNHRTQNDILNEIIAEKRRLKEEKNESILLTEKLDDNWNQVRNYLHQNRSTETTDVNDLDRSNFDDYDKLLNQLKVDNHDQLKDVHIVNSTTKILNENNVEKSSDSSFKTKLESISKMNDIAKVIKTIKELIDLLSKINKNSILQLRDKLISLTETKLLFTPYDMAILIVSVYFKELHRLIYLIILKSMNKIKYSNLNEVACSIYLNNFLLQTMPSDRLFPELFIHLDNLFGLCLPREKVSLHSFHRLECESDCHLNVEKIAANIDSVKIKEADNYRTSLTNLFNDIFKQNDSTSTTVYNLAFQIFRLLSTACEKYSSLSNFRFFITPLIDKISILLQTDRLPKKFKSYLTNLLSKLEQKQSISRETDSDQNCHLINANRPKPFILPLLEPRFEMSNLHSLKPKQTERKKLLKKFKREFKGAQREIRKDSTFLREVYLKDVQRKDQTRKRKVKEILGDLAIQQGLYKKKSK</sequence>
<dbReference type="OrthoDB" id="441771at2759"/>
<reference evidence="8" key="3">
    <citation type="submission" date="2020-01" db="EMBL/GenBank/DDBJ databases">
        <authorList>
            <person name="Korhonen P.K.K."/>
            <person name="Guangxu M.G."/>
            <person name="Wang T.W."/>
            <person name="Stroehlein A.J.S."/>
            <person name="Young N.D."/>
            <person name="Ang C.-S.A."/>
            <person name="Fernando D.W.F."/>
            <person name="Lu H.L."/>
            <person name="Taylor S.T."/>
            <person name="Ehtesham M.E.M."/>
            <person name="Najaraj S.H.N."/>
            <person name="Harsha G.H.G."/>
            <person name="Madugundu A.M."/>
            <person name="Renuse S.R."/>
            <person name="Holt D.H."/>
            <person name="Pandey A.P."/>
            <person name="Papenfuss A.P."/>
            <person name="Gasser R.B.G."/>
            <person name="Fischer K.F."/>
        </authorList>
    </citation>
    <scope>NUCLEOTIDE SEQUENCE</scope>
    <source>
        <strain evidence="8">SSS_KF_BRIS2020</strain>
    </source>
</reference>
<keyword evidence="11" id="KW-1185">Reference proteome</keyword>
<feature type="compositionally biased region" description="Basic residues" evidence="7">
    <location>
        <begin position="8"/>
        <end position="20"/>
    </location>
</feature>
<evidence type="ECO:0000313" key="10">
    <source>
        <dbReference type="EnsemblMetazoa" id="KAF7490260.1"/>
    </source>
</evidence>
<evidence type="ECO:0000313" key="11">
    <source>
        <dbReference type="Proteomes" id="UP000070412"/>
    </source>
</evidence>
<feature type="region of interest" description="Disordered" evidence="7">
    <location>
        <begin position="1"/>
        <end position="22"/>
    </location>
</feature>
<dbReference type="InterPro" id="IPR007276">
    <property type="entry name" value="Nop14"/>
</dbReference>
<name>A0A131ZX03_SARSC</name>
<evidence type="ECO:0000313" key="12">
    <source>
        <dbReference type="Proteomes" id="UP000616769"/>
    </source>
</evidence>
<evidence type="ECO:0000256" key="5">
    <source>
        <dbReference type="ARBA" id="ARBA00023242"/>
    </source>
</evidence>
<evidence type="ECO:0000256" key="4">
    <source>
        <dbReference type="ARBA" id="ARBA00022552"/>
    </source>
</evidence>
<evidence type="ECO:0000313" key="9">
    <source>
        <dbReference type="EMBL" id="KPM03201.1"/>
    </source>
</evidence>
<gene>
    <name evidence="9" type="ORF">QR98_0016310</name>
    <name evidence="8" type="ORF">SSS_4061</name>
</gene>
<dbReference type="Proteomes" id="UP000070412">
    <property type="component" value="Unassembled WGS sequence"/>
</dbReference>
<dbReference type="PANTHER" id="PTHR23183">
    <property type="entry name" value="NOP14"/>
    <property type="match status" value="1"/>
</dbReference>
<reference evidence="9 12" key="1">
    <citation type="journal article" date="2015" name="Parasit. Vectors">
        <title>Draft genome of the scabies mite.</title>
        <authorList>
            <person name="Rider S.D.Jr."/>
            <person name="Morgan M.S."/>
            <person name="Arlian L.G."/>
        </authorList>
    </citation>
    <scope>NUCLEOTIDE SEQUENCE [LARGE SCALE GENOMIC DNA]</scope>
    <source>
        <strain evidence="9">Arlian Lab</strain>
    </source>
</reference>
<dbReference type="PANTHER" id="PTHR23183:SF0">
    <property type="entry name" value="NUCLEOLAR PROTEIN 14"/>
    <property type="match status" value="1"/>
</dbReference>
<dbReference type="Pfam" id="PF04147">
    <property type="entry name" value="Nop14"/>
    <property type="match status" value="2"/>
</dbReference>
<evidence type="ECO:0000256" key="7">
    <source>
        <dbReference type="SAM" id="MobiDB-lite"/>
    </source>
</evidence>
<reference evidence="11" key="2">
    <citation type="journal article" date="2020" name="PLoS Negl. Trop. Dis.">
        <title>High-quality nuclear genome for Sarcoptes scabiei-A critical resource for a neglected parasite.</title>
        <authorList>
            <person name="Korhonen P.K."/>
            <person name="Gasser R.B."/>
            <person name="Ma G."/>
            <person name="Wang T."/>
            <person name="Stroehlein A.J."/>
            <person name="Young N.D."/>
            <person name="Ang C.S."/>
            <person name="Fernando D.D."/>
            <person name="Lu H.C."/>
            <person name="Taylor S."/>
            <person name="Reynolds S.L."/>
            <person name="Mofiz E."/>
            <person name="Najaraj S.H."/>
            <person name="Gowda H."/>
            <person name="Madugundu A."/>
            <person name="Renuse S."/>
            <person name="Holt D."/>
            <person name="Pandey A."/>
            <person name="Papenfuss A.T."/>
            <person name="Fischer K."/>
        </authorList>
    </citation>
    <scope>NUCLEOTIDE SEQUENCE [LARGE SCALE GENOMIC DNA]</scope>
</reference>
<dbReference type="GO" id="GO:0030490">
    <property type="term" value="P:maturation of SSU-rRNA"/>
    <property type="evidence" value="ECO:0007669"/>
    <property type="project" value="TreeGrafter"/>
</dbReference>
<dbReference type="AlphaFoldDB" id="A0A131ZX03"/>
<keyword evidence="3" id="KW-0690">Ribosome biogenesis</keyword>
<evidence type="ECO:0000313" key="8">
    <source>
        <dbReference type="EMBL" id="KAF7490260.1"/>
    </source>
</evidence>
<evidence type="ECO:0000256" key="3">
    <source>
        <dbReference type="ARBA" id="ARBA00022517"/>
    </source>
</evidence>
<accession>A0A131ZX03</accession>
<dbReference type="GO" id="GO:0030692">
    <property type="term" value="C:Noc4p-Nop14p complex"/>
    <property type="evidence" value="ECO:0007669"/>
    <property type="project" value="TreeGrafter"/>
</dbReference>
<dbReference type="EMBL" id="WVUK01000062">
    <property type="protein sequence ID" value="KAF7490260.1"/>
    <property type="molecule type" value="Genomic_DNA"/>
</dbReference>
<comment type="similarity">
    <text evidence="2">Belongs to the NOP14 family.</text>
</comment>
<evidence type="ECO:0000256" key="1">
    <source>
        <dbReference type="ARBA" id="ARBA00004604"/>
    </source>
</evidence>
<dbReference type="Proteomes" id="UP000616769">
    <property type="component" value="Unassembled WGS sequence"/>
</dbReference>
<organism evidence="9 12">
    <name type="scientific">Sarcoptes scabiei</name>
    <name type="common">Itch mite</name>
    <name type="synonym">Acarus scabiei</name>
    <dbReference type="NCBI Taxonomy" id="52283"/>
    <lineage>
        <taxon>Eukaryota</taxon>
        <taxon>Metazoa</taxon>
        <taxon>Ecdysozoa</taxon>
        <taxon>Arthropoda</taxon>
        <taxon>Chelicerata</taxon>
        <taxon>Arachnida</taxon>
        <taxon>Acari</taxon>
        <taxon>Acariformes</taxon>
        <taxon>Sarcoptiformes</taxon>
        <taxon>Astigmata</taxon>
        <taxon>Psoroptidia</taxon>
        <taxon>Sarcoptoidea</taxon>
        <taxon>Sarcoptidae</taxon>
        <taxon>Sarcoptinae</taxon>
        <taxon>Sarcoptes</taxon>
    </lineage>
</organism>
<keyword evidence="4" id="KW-0698">rRNA processing</keyword>
<comment type="function">
    <text evidence="6">Involved in nucleolar processing of pre-18S ribosomal RNA. Has a role in the nuclear export of 40S pre-ribosomal subunit to the cytoplasm.</text>
</comment>
<dbReference type="EMBL" id="JXLN01004395">
    <property type="protein sequence ID" value="KPM03201.1"/>
    <property type="molecule type" value="Genomic_DNA"/>
</dbReference>
<evidence type="ECO:0000256" key="6">
    <source>
        <dbReference type="ARBA" id="ARBA00024695"/>
    </source>
</evidence>
<evidence type="ECO:0000256" key="2">
    <source>
        <dbReference type="ARBA" id="ARBA00007466"/>
    </source>
</evidence>
<keyword evidence="5" id="KW-0539">Nucleus</keyword>
<dbReference type="EnsemblMetazoa" id="SSS_4061s_mrna">
    <property type="protein sequence ID" value="KAF7490260.1"/>
    <property type="gene ID" value="SSS_4061"/>
</dbReference>
<proteinExistence type="inferred from homology"/>
<protein>
    <submittedName>
        <fullName evidence="8 9">Nucleolar protein 14</fullName>
    </submittedName>
</protein>